<gene>
    <name evidence="2" type="ORF">J4G78_07095</name>
</gene>
<evidence type="ECO:0000313" key="3">
    <source>
        <dbReference type="Proteomes" id="UP000663923"/>
    </source>
</evidence>
<reference evidence="2 3" key="1">
    <citation type="submission" date="2021-03" db="EMBL/GenBank/DDBJ databases">
        <title>Complete genome of Parasphingorhabdus_sp.JHSY0214.</title>
        <authorList>
            <person name="Yoo J.H."/>
            <person name="Bae J.W."/>
        </authorList>
    </citation>
    <scope>NUCLEOTIDE SEQUENCE [LARGE SCALE GENOMIC DNA]</scope>
    <source>
        <strain evidence="2 3">JHSY0214</strain>
    </source>
</reference>
<accession>A0ABX7T818</accession>
<sequence length="66" mass="7463">MYRCAFQVLQSWWVVSSEIKRLSRSGRKADLVMSNGSKAPVSSRFKSALEELLSFQNTEIPCASLH</sequence>
<feature type="domain" description="HTH LytTR-type" evidence="1">
    <location>
        <begin position="6"/>
        <end position="53"/>
    </location>
</feature>
<keyword evidence="2" id="KW-0238">DNA-binding</keyword>
<dbReference type="Pfam" id="PF04397">
    <property type="entry name" value="LytTR"/>
    <property type="match status" value="1"/>
</dbReference>
<keyword evidence="3" id="KW-1185">Reference proteome</keyword>
<dbReference type="InterPro" id="IPR007492">
    <property type="entry name" value="LytTR_DNA-bd_dom"/>
</dbReference>
<name>A0ABX7T818_9SPHN</name>
<dbReference type="RefSeq" id="WP_207990514.1">
    <property type="nucleotide sequence ID" value="NZ_CP071794.1"/>
</dbReference>
<dbReference type="Proteomes" id="UP000663923">
    <property type="component" value="Chromosome"/>
</dbReference>
<dbReference type="GO" id="GO:0003677">
    <property type="term" value="F:DNA binding"/>
    <property type="evidence" value="ECO:0007669"/>
    <property type="project" value="UniProtKB-KW"/>
</dbReference>
<protein>
    <submittedName>
        <fullName evidence="2">LytTR family transcriptional regulator DNA-binding domain-containing protein</fullName>
    </submittedName>
</protein>
<dbReference type="EMBL" id="CP071794">
    <property type="protein sequence ID" value="QTD57760.1"/>
    <property type="molecule type" value="Genomic_DNA"/>
</dbReference>
<proteinExistence type="predicted"/>
<organism evidence="2 3">
    <name type="scientific">Parasphingorhabdus cellanae</name>
    <dbReference type="NCBI Taxonomy" id="2806553"/>
    <lineage>
        <taxon>Bacteria</taxon>
        <taxon>Pseudomonadati</taxon>
        <taxon>Pseudomonadota</taxon>
        <taxon>Alphaproteobacteria</taxon>
        <taxon>Sphingomonadales</taxon>
        <taxon>Sphingomonadaceae</taxon>
        <taxon>Parasphingorhabdus</taxon>
    </lineage>
</organism>
<evidence type="ECO:0000259" key="1">
    <source>
        <dbReference type="Pfam" id="PF04397"/>
    </source>
</evidence>
<evidence type="ECO:0000313" key="2">
    <source>
        <dbReference type="EMBL" id="QTD57760.1"/>
    </source>
</evidence>